<keyword evidence="6" id="KW-1185">Reference proteome</keyword>
<dbReference type="GO" id="GO:0030145">
    <property type="term" value="F:manganese ion binding"/>
    <property type="evidence" value="ECO:0007669"/>
    <property type="project" value="TreeGrafter"/>
</dbReference>
<evidence type="ECO:0000256" key="4">
    <source>
        <dbReference type="PROSITE-ProRule" id="PRU00742"/>
    </source>
</evidence>
<evidence type="ECO:0000313" key="5">
    <source>
        <dbReference type="EMBL" id="RDI74066.1"/>
    </source>
</evidence>
<evidence type="ECO:0000313" key="6">
    <source>
        <dbReference type="Proteomes" id="UP000254134"/>
    </source>
</evidence>
<dbReference type="InterPro" id="IPR023696">
    <property type="entry name" value="Ureohydrolase_dom_sf"/>
</dbReference>
<comment type="caution">
    <text evidence="5">The sequence shown here is derived from an EMBL/GenBank/DDBJ whole genome shotgun (WGS) entry which is preliminary data.</text>
</comment>
<dbReference type="EMBL" id="QQZY01000005">
    <property type="protein sequence ID" value="RDI74066.1"/>
    <property type="molecule type" value="Genomic_DNA"/>
</dbReference>
<sequence length="254" mass="26446">MSWLRARCPDCRTLTAVAVGDEYQCHSCGREFAAGLVRVPRAWGRGGEAMAEAASLPLPYPEAAVIAHDTLEEQTAALAAGLPPRPLVLGGCCCAHMGAIRGLSRRPGRLAVVWLDSHGDLNTPESSPSGNPWGMPLRAAIDEGAVRCEDVALVGSRSLDPPEVAFMAQAGIDEDVDRALAGCDRVYVALDCDVLRPDQLACFMPEPGGPTVDALVEVLGGIARTLPVAGLGLTGLRPQADPAVLARLAAALAL</sequence>
<reference evidence="6" key="2">
    <citation type="journal article" date="2019" name="MicrobiologyOpen">
        <title>High-quality draft genome sequence of Gaiella occulta isolated from a 150 meter deep mineral water borehole and comparison with the genome sequences of other deep-branching lineages of the phylum Actinobacteria.</title>
        <authorList>
            <person name="Severino R."/>
            <person name="Froufe H.J.C."/>
            <person name="Barroso C."/>
            <person name="Albuquerque L."/>
            <person name="Lobo-da-Cunha A."/>
            <person name="da Costa M.S."/>
            <person name="Egas C."/>
        </authorList>
    </citation>
    <scope>NUCLEOTIDE SEQUENCE [LARGE SCALE GENOMIC DNA]</scope>
    <source>
        <strain evidence="6">F2-233</strain>
    </source>
</reference>
<name>A0A7M2YVG2_9ACTN</name>
<dbReference type="PANTHER" id="PTHR43782">
    <property type="entry name" value="ARGINASE"/>
    <property type="match status" value="1"/>
</dbReference>
<gene>
    <name evidence="5" type="ORF">Gocc_2163</name>
</gene>
<dbReference type="PRINTS" id="PR00116">
    <property type="entry name" value="ARGINASE"/>
</dbReference>
<dbReference type="RefSeq" id="WP_114796589.1">
    <property type="nucleotide sequence ID" value="NZ_QQZY01000005.1"/>
</dbReference>
<dbReference type="PANTHER" id="PTHR43782:SF3">
    <property type="entry name" value="ARGINASE"/>
    <property type="match status" value="1"/>
</dbReference>
<protein>
    <submittedName>
        <fullName evidence="5">Arginase</fullName>
    </submittedName>
</protein>
<accession>A0A7M2YVG2</accession>
<evidence type="ECO:0000256" key="1">
    <source>
        <dbReference type="ARBA" id="ARBA00022723"/>
    </source>
</evidence>
<dbReference type="GO" id="GO:0004053">
    <property type="term" value="F:arginase activity"/>
    <property type="evidence" value="ECO:0007669"/>
    <property type="project" value="TreeGrafter"/>
</dbReference>
<keyword evidence="2" id="KW-0378">Hydrolase</keyword>
<proteinExistence type="inferred from homology"/>
<dbReference type="InterPro" id="IPR006035">
    <property type="entry name" value="Ureohydrolase"/>
</dbReference>
<dbReference type="OrthoDB" id="7331788at2"/>
<keyword evidence="1" id="KW-0479">Metal-binding</keyword>
<evidence type="ECO:0000256" key="2">
    <source>
        <dbReference type="ARBA" id="ARBA00022801"/>
    </source>
</evidence>
<dbReference type="AlphaFoldDB" id="A0A7M2YVG2"/>
<dbReference type="Pfam" id="PF00491">
    <property type="entry name" value="Arginase"/>
    <property type="match status" value="1"/>
</dbReference>
<organism evidence="5 6">
    <name type="scientific">Gaiella occulta</name>
    <dbReference type="NCBI Taxonomy" id="1002870"/>
    <lineage>
        <taxon>Bacteria</taxon>
        <taxon>Bacillati</taxon>
        <taxon>Actinomycetota</taxon>
        <taxon>Thermoleophilia</taxon>
        <taxon>Gaiellales</taxon>
        <taxon>Gaiellaceae</taxon>
        <taxon>Gaiella</taxon>
    </lineage>
</organism>
<comment type="similarity">
    <text evidence="4">Belongs to the arginase family.</text>
</comment>
<dbReference type="Gene3D" id="3.40.800.10">
    <property type="entry name" value="Ureohydrolase domain"/>
    <property type="match status" value="1"/>
</dbReference>
<dbReference type="SUPFAM" id="SSF52768">
    <property type="entry name" value="Arginase/deacetylase"/>
    <property type="match status" value="1"/>
</dbReference>
<dbReference type="GO" id="GO:0005737">
    <property type="term" value="C:cytoplasm"/>
    <property type="evidence" value="ECO:0007669"/>
    <property type="project" value="TreeGrafter"/>
</dbReference>
<evidence type="ECO:0000256" key="3">
    <source>
        <dbReference type="ARBA" id="ARBA00023211"/>
    </source>
</evidence>
<dbReference type="Proteomes" id="UP000254134">
    <property type="component" value="Unassembled WGS sequence"/>
</dbReference>
<dbReference type="CDD" id="cd09999">
    <property type="entry name" value="Arginase-like_1"/>
    <property type="match status" value="1"/>
</dbReference>
<reference evidence="5 6" key="1">
    <citation type="submission" date="2018-07" db="EMBL/GenBank/DDBJ databases">
        <title>High-quality-draft genome sequence of Gaiella occulta.</title>
        <authorList>
            <person name="Severino R."/>
            <person name="Froufe H.J.C."/>
            <person name="Rainey F.A."/>
            <person name="Barroso C."/>
            <person name="Albuquerque L."/>
            <person name="Lobo-Da-Cunha A."/>
            <person name="Da Costa M.S."/>
            <person name="Egas C."/>
        </authorList>
    </citation>
    <scope>NUCLEOTIDE SEQUENCE [LARGE SCALE GENOMIC DNA]</scope>
    <source>
        <strain evidence="5 6">F2-233</strain>
    </source>
</reference>
<keyword evidence="3" id="KW-0464">Manganese</keyword>
<dbReference type="PROSITE" id="PS51409">
    <property type="entry name" value="ARGINASE_2"/>
    <property type="match status" value="1"/>
</dbReference>